<accession>A0A7X0SPB0</accession>
<feature type="domain" description="Polymerase nucleotidyl transferase" evidence="1">
    <location>
        <begin position="12"/>
        <end position="68"/>
    </location>
</feature>
<dbReference type="Gene3D" id="3.30.460.10">
    <property type="entry name" value="Beta Polymerase, domain 2"/>
    <property type="match status" value="1"/>
</dbReference>
<organism evidence="3 4">
    <name type="scientific">Cohnella zeiphila</name>
    <dbReference type="NCBI Taxonomy" id="2761120"/>
    <lineage>
        <taxon>Bacteria</taxon>
        <taxon>Bacillati</taxon>
        <taxon>Bacillota</taxon>
        <taxon>Bacilli</taxon>
        <taxon>Bacillales</taxon>
        <taxon>Paenibacillaceae</taxon>
        <taxon>Cohnella</taxon>
    </lineage>
</organism>
<evidence type="ECO:0000259" key="1">
    <source>
        <dbReference type="Pfam" id="PF01909"/>
    </source>
</evidence>
<dbReference type="RefSeq" id="WP_185130056.1">
    <property type="nucleotide sequence ID" value="NZ_JACJVO010000019.1"/>
</dbReference>
<evidence type="ECO:0000259" key="2">
    <source>
        <dbReference type="Pfam" id="PF13228"/>
    </source>
</evidence>
<dbReference type="EMBL" id="JACJVO010000019">
    <property type="protein sequence ID" value="MBB6732390.1"/>
    <property type="molecule type" value="Genomic_DNA"/>
</dbReference>
<comment type="caution">
    <text evidence="3">The sequence shown here is derived from an EMBL/GenBank/DDBJ whole genome shotgun (WGS) entry which is preliminary data.</text>
</comment>
<dbReference type="GO" id="GO:0016779">
    <property type="term" value="F:nucleotidyltransferase activity"/>
    <property type="evidence" value="ECO:0007669"/>
    <property type="project" value="InterPro"/>
</dbReference>
<reference evidence="3 4" key="1">
    <citation type="submission" date="2020-08" db="EMBL/GenBank/DDBJ databases">
        <title>Cohnella phylogeny.</title>
        <authorList>
            <person name="Dunlap C."/>
        </authorList>
    </citation>
    <scope>NUCLEOTIDE SEQUENCE [LARGE SCALE GENOMIC DNA]</scope>
    <source>
        <strain evidence="3 4">CBP 2801</strain>
    </source>
</reference>
<dbReference type="Proteomes" id="UP000564644">
    <property type="component" value="Unassembled WGS sequence"/>
</dbReference>
<dbReference type="CDD" id="cd05403">
    <property type="entry name" value="NT_KNTase_like"/>
    <property type="match status" value="1"/>
</dbReference>
<dbReference type="SUPFAM" id="SSF81301">
    <property type="entry name" value="Nucleotidyltransferase"/>
    <property type="match status" value="1"/>
</dbReference>
<dbReference type="InterPro" id="IPR043519">
    <property type="entry name" value="NT_sf"/>
</dbReference>
<dbReference type="Pfam" id="PF01909">
    <property type="entry name" value="NTP_transf_2"/>
    <property type="match status" value="1"/>
</dbReference>
<dbReference type="AlphaFoldDB" id="A0A7X0SPB0"/>
<feature type="domain" description="DUF4037" evidence="2">
    <location>
        <begin position="140"/>
        <end position="224"/>
    </location>
</feature>
<keyword evidence="4" id="KW-1185">Reference proteome</keyword>
<evidence type="ECO:0000313" key="3">
    <source>
        <dbReference type="EMBL" id="MBB6732390.1"/>
    </source>
</evidence>
<proteinExistence type="predicted"/>
<dbReference type="InterPro" id="IPR025117">
    <property type="entry name" value="DUF4037"/>
</dbReference>
<dbReference type="InterPro" id="IPR002934">
    <property type="entry name" value="Polymerase_NTP_transf_dom"/>
</dbReference>
<gene>
    <name evidence="3" type="ORF">H7C18_15830</name>
</gene>
<evidence type="ECO:0000313" key="4">
    <source>
        <dbReference type="Proteomes" id="UP000564644"/>
    </source>
</evidence>
<keyword evidence="3" id="KW-0808">Transferase</keyword>
<sequence>MENNHGPEAIIERLAERLIRVRGVKAVVLGGSRARGTHHPGSDIDIGIYYDGEAGPDGAELNRLAAEWDDSGRTGLVTEVGEWGPWINGGGWLQVDGIPVDLLLRDLSKVEQVVEDGLNGRVTIDYQPGHPHGFVNTIYMAEIACCRVLQDPEGRIAALKARTDPYPEALREGTVRKFLWEASFAQANALKSVGKNDPAYLAGCCFRAVACLNQALFALNGRYLMNEKGATIEADGLKIAIPGYRDAVARLFASLSSGEAEILRALGELERLVQEAERLVGAP</sequence>
<protein>
    <submittedName>
        <fullName evidence="3">Nucleotidyltransferase domain-containing protein</fullName>
    </submittedName>
</protein>
<dbReference type="Pfam" id="PF13228">
    <property type="entry name" value="DUF4037"/>
    <property type="match status" value="1"/>
</dbReference>
<name>A0A7X0SPB0_9BACL</name>